<protein>
    <submittedName>
        <fullName evidence="1">Uncharacterized protein</fullName>
    </submittedName>
</protein>
<name>A0A5B1CEC0_9BACT</name>
<dbReference type="EMBL" id="VRLW01000001">
    <property type="protein sequence ID" value="KAA1258926.1"/>
    <property type="molecule type" value="Genomic_DNA"/>
</dbReference>
<comment type="caution">
    <text evidence="1">The sequence shown here is derived from an EMBL/GenBank/DDBJ whole genome shotgun (WGS) entry which is preliminary data.</text>
</comment>
<reference evidence="1 2" key="1">
    <citation type="submission" date="2019-08" db="EMBL/GenBank/DDBJ databases">
        <title>Deep-cultivation of Planctomycetes and their phenomic and genomic characterization uncovers novel biology.</title>
        <authorList>
            <person name="Wiegand S."/>
            <person name="Jogler M."/>
            <person name="Boedeker C."/>
            <person name="Pinto D."/>
            <person name="Vollmers J."/>
            <person name="Rivas-Marin E."/>
            <person name="Kohn T."/>
            <person name="Peeters S.H."/>
            <person name="Heuer A."/>
            <person name="Rast P."/>
            <person name="Oberbeckmann S."/>
            <person name="Bunk B."/>
            <person name="Jeske O."/>
            <person name="Meyerdierks A."/>
            <person name="Storesund J.E."/>
            <person name="Kallscheuer N."/>
            <person name="Luecker S."/>
            <person name="Lage O.M."/>
            <person name="Pohl T."/>
            <person name="Merkel B.J."/>
            <person name="Hornburger P."/>
            <person name="Mueller R.-W."/>
            <person name="Bruemmer F."/>
            <person name="Labrenz M."/>
            <person name="Spormann A.M."/>
            <person name="Op Den Camp H."/>
            <person name="Overmann J."/>
            <person name="Amann R."/>
            <person name="Jetten M.S.M."/>
            <person name="Mascher T."/>
            <person name="Medema M.H."/>
            <person name="Devos D.P."/>
            <person name="Kaster A.-K."/>
            <person name="Ovreas L."/>
            <person name="Rohde M."/>
            <person name="Galperin M.Y."/>
            <person name="Jogler C."/>
        </authorList>
    </citation>
    <scope>NUCLEOTIDE SEQUENCE [LARGE SCALE GENOMIC DNA]</scope>
    <source>
        <strain evidence="1 2">LF1</strain>
    </source>
</reference>
<evidence type="ECO:0000313" key="1">
    <source>
        <dbReference type="EMBL" id="KAA1258926.1"/>
    </source>
</evidence>
<dbReference type="Proteomes" id="UP000322699">
    <property type="component" value="Unassembled WGS sequence"/>
</dbReference>
<accession>A0A5B1CEC0</accession>
<gene>
    <name evidence="1" type="ORF">LF1_14500</name>
</gene>
<proteinExistence type="predicted"/>
<organism evidence="1 2">
    <name type="scientific">Rubripirellula obstinata</name>
    <dbReference type="NCBI Taxonomy" id="406547"/>
    <lineage>
        <taxon>Bacteria</taxon>
        <taxon>Pseudomonadati</taxon>
        <taxon>Planctomycetota</taxon>
        <taxon>Planctomycetia</taxon>
        <taxon>Pirellulales</taxon>
        <taxon>Pirellulaceae</taxon>
        <taxon>Rubripirellula</taxon>
    </lineage>
</organism>
<sequence>MSSRPRPGLTVTPKGYVTSMHTIEYWNGPGLSCWVSQTSWYISKWLTLEPGKPGLNALIVDSLKDLPERKLVELNAQLDRVGEHEVERHKRESAA</sequence>
<keyword evidence="2" id="KW-1185">Reference proteome</keyword>
<evidence type="ECO:0000313" key="2">
    <source>
        <dbReference type="Proteomes" id="UP000322699"/>
    </source>
</evidence>
<dbReference type="AlphaFoldDB" id="A0A5B1CEC0"/>